<dbReference type="PANTHER" id="PTHR30595:SF6">
    <property type="entry name" value="SCHLAFEN ALBA-2 DOMAIN-CONTAINING PROTEIN"/>
    <property type="match status" value="1"/>
</dbReference>
<dbReference type="RefSeq" id="WP_193195008.1">
    <property type="nucleotide sequence ID" value="NZ_JACZFR010000072.1"/>
</dbReference>
<dbReference type="Pfam" id="PF04326">
    <property type="entry name" value="SLFN_AlbA_2"/>
    <property type="match status" value="1"/>
</dbReference>
<comment type="caution">
    <text evidence="2">The sequence shown here is derived from an EMBL/GenBank/DDBJ whole genome shotgun (WGS) entry which is preliminary data.</text>
</comment>
<dbReference type="Proteomes" id="UP001596425">
    <property type="component" value="Unassembled WGS sequence"/>
</dbReference>
<dbReference type="EMBL" id="JBHSVR010000001">
    <property type="protein sequence ID" value="MFC6635758.1"/>
    <property type="molecule type" value="Genomic_DNA"/>
</dbReference>
<sequence>MKTQINHNITIEELSRKVSEFSDGDEVFALLEVVYARNHEGKWKFLIGNCLLGRGGTGSKEIYSDFSFIKEPIQNLDVNQVIDAIDNIGEDLGSEYSPMDSSKTRNLACTEYIVPSYWSSGTFPIRRFSVSLARDTFFLNAPLIGYGLPYRPSARLYIKEFLNLGRYHGERDADNGSLSIDVEDKRARIILQSEQIRIDTDNPDLMLVGQLSNSELVTIKKGQAHPSGKMDVETSDLWLINKKNEVIDFISASHCYFAHSEKEIGGPKWAKYINLIENGENHTCEFKSYINLSDEKNTKAEQVERTVCAFSNAAGGKLLIGVSDDGVIEGVGQSVRQCYQTPVNVALDLYIKAIKKRLNEKLRDGQCVDIGAVEIGDKYIVEVDVSRSKSVNYYLDTKQGFVRRGATSAKMTAADEREKPQEGIHEYEY</sequence>
<evidence type="ECO:0000313" key="3">
    <source>
        <dbReference type="Proteomes" id="UP001596425"/>
    </source>
</evidence>
<accession>A0ABW1YV38</accession>
<dbReference type="PANTHER" id="PTHR30595">
    <property type="entry name" value="GLPR-RELATED TRANSCRIPTIONAL REPRESSOR"/>
    <property type="match status" value="1"/>
</dbReference>
<dbReference type="InterPro" id="IPR007421">
    <property type="entry name" value="Schlafen_AlbA_2_dom"/>
</dbReference>
<dbReference type="Gene3D" id="3.30.950.30">
    <property type="entry name" value="Schlafen, AAA domain"/>
    <property type="match status" value="1"/>
</dbReference>
<dbReference type="InterPro" id="IPR038461">
    <property type="entry name" value="Schlafen_AlbA_2_dom_sf"/>
</dbReference>
<gene>
    <name evidence="2" type="ORF">ACFQBM_21015</name>
</gene>
<evidence type="ECO:0000259" key="1">
    <source>
        <dbReference type="Pfam" id="PF04326"/>
    </source>
</evidence>
<protein>
    <submittedName>
        <fullName evidence="2">Helix-turn-helix domain-containing protein</fullName>
    </submittedName>
</protein>
<organism evidence="2 3">
    <name type="scientific">Microbulbifer taiwanensis</name>
    <dbReference type="NCBI Taxonomy" id="986746"/>
    <lineage>
        <taxon>Bacteria</taxon>
        <taxon>Pseudomonadati</taxon>
        <taxon>Pseudomonadota</taxon>
        <taxon>Gammaproteobacteria</taxon>
        <taxon>Cellvibrionales</taxon>
        <taxon>Microbulbiferaceae</taxon>
        <taxon>Microbulbifer</taxon>
    </lineage>
</organism>
<proteinExistence type="predicted"/>
<keyword evidence="3" id="KW-1185">Reference proteome</keyword>
<evidence type="ECO:0000313" key="2">
    <source>
        <dbReference type="EMBL" id="MFC6635758.1"/>
    </source>
</evidence>
<feature type="domain" description="Schlafen AlbA-2" evidence="1">
    <location>
        <begin position="280"/>
        <end position="411"/>
    </location>
</feature>
<reference evidence="3" key="1">
    <citation type="journal article" date="2019" name="Int. J. Syst. Evol. Microbiol.">
        <title>The Global Catalogue of Microorganisms (GCM) 10K type strain sequencing project: providing services to taxonomists for standard genome sequencing and annotation.</title>
        <authorList>
            <consortium name="The Broad Institute Genomics Platform"/>
            <consortium name="The Broad Institute Genome Sequencing Center for Infectious Disease"/>
            <person name="Wu L."/>
            <person name="Ma J."/>
        </authorList>
    </citation>
    <scope>NUCLEOTIDE SEQUENCE [LARGE SCALE GENOMIC DNA]</scope>
    <source>
        <strain evidence="3">CGMCC 1.13718</strain>
    </source>
</reference>
<name>A0ABW1YV38_9GAMM</name>